<dbReference type="InterPro" id="IPR036691">
    <property type="entry name" value="Endo/exonu/phosph_ase_sf"/>
</dbReference>
<dbReference type="InterPro" id="IPR025558">
    <property type="entry name" value="DUF4283"/>
</dbReference>
<keyword evidence="1" id="KW-0479">Metal-binding</keyword>
<dbReference type="AlphaFoldDB" id="A0A444YJB0"/>
<dbReference type="SUPFAM" id="SSF56219">
    <property type="entry name" value="DNase I-like"/>
    <property type="match status" value="1"/>
</dbReference>
<gene>
    <name evidence="4" type="ORF">Ahy_B06g080873</name>
</gene>
<evidence type="ECO:0000259" key="3">
    <source>
        <dbReference type="PROSITE" id="PS50158"/>
    </source>
</evidence>
<evidence type="ECO:0000256" key="1">
    <source>
        <dbReference type="PROSITE-ProRule" id="PRU00047"/>
    </source>
</evidence>
<dbReference type="STRING" id="3818.A0A444YJB0"/>
<evidence type="ECO:0000313" key="4">
    <source>
        <dbReference type="EMBL" id="RYR02016.1"/>
    </source>
</evidence>
<dbReference type="GO" id="GO:0008270">
    <property type="term" value="F:zinc ion binding"/>
    <property type="evidence" value="ECO:0007669"/>
    <property type="project" value="UniProtKB-KW"/>
</dbReference>
<dbReference type="Gene3D" id="3.60.10.10">
    <property type="entry name" value="Endonuclease/exonuclease/phosphatase"/>
    <property type="match status" value="1"/>
</dbReference>
<accession>A0A444YJB0</accession>
<dbReference type="EMBL" id="SDMP01000016">
    <property type="protein sequence ID" value="RYR02016.1"/>
    <property type="molecule type" value="Genomic_DNA"/>
</dbReference>
<feature type="domain" description="CCHC-type" evidence="3">
    <location>
        <begin position="148"/>
        <end position="161"/>
    </location>
</feature>
<dbReference type="InterPro" id="IPR001878">
    <property type="entry name" value="Znf_CCHC"/>
</dbReference>
<dbReference type="Pfam" id="PF14111">
    <property type="entry name" value="DUF4283"/>
    <property type="match status" value="1"/>
</dbReference>
<dbReference type="Pfam" id="PF14392">
    <property type="entry name" value="zf-CCHC_4"/>
    <property type="match status" value="1"/>
</dbReference>
<dbReference type="PROSITE" id="PS50158">
    <property type="entry name" value="ZF_CCHC"/>
    <property type="match status" value="1"/>
</dbReference>
<keyword evidence="1" id="KW-0862">Zinc</keyword>
<dbReference type="Proteomes" id="UP000289738">
    <property type="component" value="Chromosome B06"/>
</dbReference>
<dbReference type="InterPro" id="IPR025836">
    <property type="entry name" value="Zn_knuckle_CX2CX4HX4C"/>
</dbReference>
<keyword evidence="1" id="KW-0863">Zinc-finger</keyword>
<dbReference type="InterPro" id="IPR040256">
    <property type="entry name" value="At4g02000-like"/>
</dbReference>
<organism evidence="4 5">
    <name type="scientific">Arachis hypogaea</name>
    <name type="common">Peanut</name>
    <dbReference type="NCBI Taxonomy" id="3818"/>
    <lineage>
        <taxon>Eukaryota</taxon>
        <taxon>Viridiplantae</taxon>
        <taxon>Streptophyta</taxon>
        <taxon>Embryophyta</taxon>
        <taxon>Tracheophyta</taxon>
        <taxon>Spermatophyta</taxon>
        <taxon>Magnoliopsida</taxon>
        <taxon>eudicotyledons</taxon>
        <taxon>Gunneridae</taxon>
        <taxon>Pentapetalae</taxon>
        <taxon>rosids</taxon>
        <taxon>fabids</taxon>
        <taxon>Fabales</taxon>
        <taxon>Fabaceae</taxon>
        <taxon>Papilionoideae</taxon>
        <taxon>50 kb inversion clade</taxon>
        <taxon>dalbergioids sensu lato</taxon>
        <taxon>Dalbergieae</taxon>
        <taxon>Pterocarpus clade</taxon>
        <taxon>Arachis</taxon>
    </lineage>
</organism>
<evidence type="ECO:0000256" key="2">
    <source>
        <dbReference type="SAM" id="MobiDB-lite"/>
    </source>
</evidence>
<proteinExistence type="predicted"/>
<feature type="region of interest" description="Disordered" evidence="2">
    <location>
        <begin position="263"/>
        <end position="290"/>
    </location>
</feature>
<feature type="compositionally biased region" description="Basic and acidic residues" evidence="2">
    <location>
        <begin position="270"/>
        <end position="288"/>
    </location>
</feature>
<dbReference type="PANTHER" id="PTHR31286:SF167">
    <property type="entry name" value="OS09G0268800 PROTEIN"/>
    <property type="match status" value="1"/>
</dbReference>
<dbReference type="PANTHER" id="PTHR31286">
    <property type="entry name" value="GLYCINE-RICH CELL WALL STRUCTURAL PROTEIN 1.8-LIKE"/>
    <property type="match status" value="1"/>
</dbReference>
<protein>
    <recommendedName>
        <fullName evidence="3">CCHC-type domain-containing protein</fullName>
    </recommendedName>
</protein>
<reference evidence="4 5" key="1">
    <citation type="submission" date="2019-01" db="EMBL/GenBank/DDBJ databases">
        <title>Sequencing of cultivated peanut Arachis hypogaea provides insights into genome evolution and oil improvement.</title>
        <authorList>
            <person name="Chen X."/>
        </authorList>
    </citation>
    <scope>NUCLEOTIDE SEQUENCE [LARGE SCALE GENOMIC DNA]</scope>
    <source>
        <strain evidence="5">cv. Fuhuasheng</strain>
        <tissue evidence="4">Leaves</tissue>
    </source>
</reference>
<name>A0A444YJB0_ARAHY</name>
<comment type="caution">
    <text evidence="4">The sequence shown here is derived from an EMBL/GenBank/DDBJ whole genome shotgun (WGS) entry which is preliminary data.</text>
</comment>
<sequence length="574" mass="67222">MWGDSQGLMITSAGSKSFILNFKSQDEARRAYEGGPWRIEGHMLSLQLWSSNLSIDEVNYNQLPIWIQIHGLPYDKINKSNAEKIRAILGRVITAKDPFVEGNMLRPFLRVRVEIDIQLPLKTEFWFKKFDGSHAWASLKYEKLYDYCYKCGMIGHDKRTCVEEMAMSIVNPNMPKYGPELTTPGLKSIDVEARKAGIRRQKEDQNNWMEELWEACERSQQKRVWQRRHHEREGESSQGWKNLEQNEGTNLDELMGDENTAVLKLGDGAQTERRIEEISSGSRDRPGDRSNLARLAQERQVHMSVNGDLYFVELAKEDEEENSNNNQPLTIAKESEMELARCIRDSLKLKRKREDEDAAHVMEVEEARIEDKKGNIWYCNFVYGNPIFRRRKELWKDITSSNNHRDMSQLFIGDFNDVLAQEENVGLHPKPQNQVREFRYFVDANALMDIELKGGRFTWFNNPRNGVITRKRIDRALANWVWRSMFQHATLTFMPAISSDHCPIILNLEPKNKSGKSFKFESYWVDHEDCEKVVTKSWNKEKSNGDNWSKMMEKIKNYKEELKDMEQDDLQKSR</sequence>
<dbReference type="GO" id="GO:0003676">
    <property type="term" value="F:nucleic acid binding"/>
    <property type="evidence" value="ECO:0007669"/>
    <property type="project" value="InterPro"/>
</dbReference>
<keyword evidence="5" id="KW-1185">Reference proteome</keyword>
<evidence type="ECO:0000313" key="5">
    <source>
        <dbReference type="Proteomes" id="UP000289738"/>
    </source>
</evidence>